<dbReference type="Gene3D" id="1.10.10.10">
    <property type="entry name" value="Winged helix-like DNA-binding domain superfamily/Winged helix DNA-binding domain"/>
    <property type="match status" value="1"/>
</dbReference>
<dbReference type="EMBL" id="CALNXI010001760">
    <property type="protein sequence ID" value="CAH3176498.1"/>
    <property type="molecule type" value="Genomic_DNA"/>
</dbReference>
<evidence type="ECO:0000256" key="1">
    <source>
        <dbReference type="ARBA" id="ARBA00022737"/>
    </source>
</evidence>
<proteinExistence type="predicted"/>
<dbReference type="Gene3D" id="3.40.50.2000">
    <property type="entry name" value="Glycogen Phosphorylase B"/>
    <property type="match status" value="1"/>
</dbReference>
<feature type="region of interest" description="Disordered" evidence="2">
    <location>
        <begin position="287"/>
        <end position="321"/>
    </location>
</feature>
<dbReference type="Pfam" id="PF16095">
    <property type="entry name" value="COR-A"/>
    <property type="match status" value="1"/>
</dbReference>
<dbReference type="PANTHER" id="PTHR34914">
    <property type="entry name" value="LYMPHOCYTE EXPANSION MOLECULE"/>
    <property type="match status" value="1"/>
</dbReference>
<dbReference type="InterPro" id="IPR033557">
    <property type="entry name" value="CIMAP2"/>
</dbReference>
<reference evidence="5 6" key="1">
    <citation type="submission" date="2022-05" db="EMBL/GenBank/DDBJ databases">
        <authorList>
            <consortium name="Genoscope - CEA"/>
            <person name="William W."/>
        </authorList>
    </citation>
    <scope>NUCLEOTIDE SEQUENCE [LARGE SCALE GENOMIC DNA]</scope>
</reference>
<dbReference type="InterPro" id="IPR010736">
    <property type="entry name" value="SHIPPO-rpt"/>
</dbReference>
<dbReference type="SUPFAM" id="SSF53756">
    <property type="entry name" value="UDP-Glycosyltransferase/glycogen phosphorylase"/>
    <property type="match status" value="1"/>
</dbReference>
<keyword evidence="3" id="KW-0472">Membrane</keyword>
<evidence type="ECO:0000256" key="3">
    <source>
        <dbReference type="SAM" id="Phobius"/>
    </source>
</evidence>
<dbReference type="Pfam" id="PF07004">
    <property type="entry name" value="SHIPPO-rpt"/>
    <property type="match status" value="3"/>
</dbReference>
<feature type="region of interest" description="Disordered" evidence="2">
    <location>
        <begin position="1599"/>
        <end position="1626"/>
    </location>
</feature>
<comment type="caution">
    <text evidence="5">The sequence shown here is derived from an EMBL/GenBank/DDBJ whole genome shotgun (WGS) entry which is preliminary data.</text>
</comment>
<dbReference type="Proteomes" id="UP001159427">
    <property type="component" value="Unassembled WGS sequence"/>
</dbReference>
<feature type="domain" description="COR" evidence="4">
    <location>
        <begin position="838"/>
        <end position="995"/>
    </location>
</feature>
<protein>
    <recommendedName>
        <fullName evidence="4">COR domain-containing protein</fullName>
    </recommendedName>
</protein>
<keyword evidence="3" id="KW-0812">Transmembrane</keyword>
<dbReference type="Pfam" id="PF20706">
    <property type="entry name" value="GT4-conflict"/>
    <property type="match status" value="1"/>
</dbReference>
<keyword evidence="1" id="KW-0677">Repeat</keyword>
<dbReference type="PANTHER" id="PTHR34914:SF1">
    <property type="entry name" value="LYMPHOCYTE EXPANSION MOLECULE"/>
    <property type="match status" value="1"/>
</dbReference>
<dbReference type="SUPFAM" id="SSF52540">
    <property type="entry name" value="P-loop containing nucleoside triphosphate hydrolases"/>
    <property type="match status" value="1"/>
</dbReference>
<dbReference type="InterPro" id="IPR036388">
    <property type="entry name" value="WH-like_DNA-bd_sf"/>
</dbReference>
<organism evidence="5 6">
    <name type="scientific">Porites evermanni</name>
    <dbReference type="NCBI Taxonomy" id="104178"/>
    <lineage>
        <taxon>Eukaryota</taxon>
        <taxon>Metazoa</taxon>
        <taxon>Cnidaria</taxon>
        <taxon>Anthozoa</taxon>
        <taxon>Hexacorallia</taxon>
        <taxon>Scleractinia</taxon>
        <taxon>Fungiina</taxon>
        <taxon>Poritidae</taxon>
        <taxon>Porites</taxon>
    </lineage>
</organism>
<evidence type="ECO:0000313" key="5">
    <source>
        <dbReference type="EMBL" id="CAH3176498.1"/>
    </source>
</evidence>
<evidence type="ECO:0000259" key="4">
    <source>
        <dbReference type="Pfam" id="PF16095"/>
    </source>
</evidence>
<gene>
    <name evidence="5" type="ORF">PEVE_00010684</name>
</gene>
<evidence type="ECO:0000313" key="6">
    <source>
        <dbReference type="Proteomes" id="UP001159427"/>
    </source>
</evidence>
<dbReference type="InterPro" id="IPR027417">
    <property type="entry name" value="P-loop_NTPase"/>
</dbReference>
<dbReference type="InterPro" id="IPR032171">
    <property type="entry name" value="COR-A"/>
</dbReference>
<dbReference type="Gene3D" id="3.40.50.300">
    <property type="entry name" value="P-loop containing nucleotide triphosphate hydrolases"/>
    <property type="match status" value="1"/>
</dbReference>
<accession>A0ABN8RC67</accession>
<feature type="transmembrane region" description="Helical" evidence="3">
    <location>
        <begin position="1733"/>
        <end position="1751"/>
    </location>
</feature>
<dbReference type="CDD" id="cd03801">
    <property type="entry name" value="GT4_PimA-like"/>
    <property type="match status" value="1"/>
</dbReference>
<name>A0ABN8RC67_9CNID</name>
<evidence type="ECO:0000256" key="2">
    <source>
        <dbReference type="SAM" id="MobiDB-lite"/>
    </source>
</evidence>
<keyword evidence="3" id="KW-1133">Transmembrane helix</keyword>
<keyword evidence="6" id="KW-1185">Reference proteome</keyword>
<sequence length="1755" mass="197283">MTQKKFSGAPFGVQTVRFDVAGIHPKSKTPGTITQVAYDRKCMSEVNRRLGPGSYNIDAGGFNPKAVLERSAGPGWERAFETARLAKIPHLLYKEQWEKKQLQKQLLGPGTYNITDFIDHMSRKPGSKRGVCETREARFDTTKLSQVPGPGTYGEGGIPSALVEEKEGKSVSNVGMLDSGKSYKRQLPEVGSHLCPGQYEMKSFTDEMEARVVSKRGPYDLFTGERNKPISVGYFALPAKQNLGPGEYDLKSFLHELNDKHKNHHGAFLKVERFPAYPTNRVYCSTLSQYPRDPSDPGPGNYSPQDLTKPEASKRPPFGSSAERFDRHARRFFLGSTNPVGPGRYNIDRYGEAQHANGHCSSFNSKTKRYDLIRDKYLTQATNILPCESTKLMAMDWDTLLAEINRSREGIADGDQIDTDCLLKEGLVTAEDIKSIITDLASDPKQVREFLALLDIEDDQIEQNVGQDFDETDGAALSSSIFEKLPHKELPYKGLAAALDNGPLKRQDLVVKHCLINKDIIPKSILARGKTALAAYRRALKKGKTYDKRVKVLLIGQDRAGKTSVARALRGEAFDEDEPSTDGVKMDEPLKNATEKEPWGYSRRKSSAFEDKCVRIMHQDLLEEVQNFTGNSAAPPVITNQLNDSTSSSLHALERGEVEAVPDGIANLLEESLEADEVVPSDGIWPVIGELAGQTVDRALHPMFMTSEALYLLAFDLSKNVYANAGEENDSGLHYILRAMDTVHSFKQSIEGETFPPVILVGTHADCVMPDDPEKKMECLSERFCDNSLMKEHVRKSVVVNNTLAGHGPDKEDSGIKRLRKLILEEAEMMPHTKKEIPLIWLYIEDKIEEKARGGEHFVSRGTFQRDIVEKVCALEEEQDIEQLLRFLHDRGTVVYYSHPENSDGLVVLDPRWLVNVFHQILNGLPSKEDSMKIRNYRKQLRERGTLASDLVEHVCETLDDVQEIKHSLIFIMERLGLLCRCSSEDQEYLVPCMLAPNPEDKLMSVPKSSDETCSPNLYLTFKTDYVPAGLFPKLVSLFGSWAASKTACKQPQKFSNAARFILDDKTSLQIICHNSVVEFNIYRQGDSHGDSGCQAEVYSFLESCPTIIRDDCHWLRAVPWQLSVRCPVCAGKAGLCIWHGTQRCRHEDCAHYVPLKTDGPYFCPFADQVIPEETLYEWLNVMENNNVRQNTIPTFHQTLTTCNQDRSKVQVTLLCSEWGSSKGGLPTVNRLLAIELAKHQELQVSLYVSECSEDEKRMAYRLYGITIIQAQKRPGFEPLDCLCFRPYESFWIDVVIGHGTKLGKQAQMIRQLYPECLWIQFEHTAPEELSMHKTYGRNISIGEDKHQTEVQLSAMADLVVAVGPKLAEDFERYLLSYQEKRVFEIVPSPCIFQEFDKLTQPKQDRDKFYVLVFGRGDQEDFKLKGYDIASKAISELKDSKYHLYFVGAAKGEKEKVTQYLLECGISKNQLTVRGFKSREELARQFCEVDLAIMPSRTEGFGLTALEALSAGLPILVGGNSGLAEALKKMNNRLASSCVVDSEDAMDWAAAIKAVKEQPRAERLQDAQTLKKDFKQSFSWSRQCKSLVKEMLFLVRGKRQPDKMRSEGEEATERVQGENRLDSRGDLEAIATASQSKPDTVEEKIEIKARVSNREVAGKAGFDTVIDQSLSTCPINHCHQVTGQVLKDVPDFQAVSKRNFCSQANKKGRTKPFLDDCKKNKENGNSKGNKGRLKLGVFVVAIVIFFISFIFPRVL</sequence>